<protein>
    <submittedName>
        <fullName evidence="5">R2 protein</fullName>
    </submittedName>
</protein>
<evidence type="ECO:0000259" key="3">
    <source>
        <dbReference type="PROSITE" id="PS50157"/>
    </source>
</evidence>
<evidence type="ECO:0000256" key="2">
    <source>
        <dbReference type="SAM" id="MobiDB-lite"/>
    </source>
</evidence>
<feature type="region of interest" description="Disordered" evidence="2">
    <location>
        <begin position="206"/>
        <end position="226"/>
    </location>
</feature>
<dbReference type="Gene3D" id="3.30.70.270">
    <property type="match status" value="1"/>
</dbReference>
<reference evidence="5" key="1">
    <citation type="journal article" date="2012" name="Genomics">
        <title>28S junctions and chimeric elements of the rDNA targeting non-LTR retrotransposon R2 in crustacean living fossils (Branchiopoda, Notostraca).</title>
        <authorList>
            <person name="Luchetti A."/>
            <person name="Mingazzini V."/>
            <person name="Mantovani B."/>
        </authorList>
    </citation>
    <scope>NUCLEOTIDE SEQUENCE</scope>
    <source>
        <strain evidence="5">A</strain>
    </source>
</reference>
<dbReference type="EMBL" id="JN937618">
    <property type="protein sequence ID" value="AFO19997.1"/>
    <property type="molecule type" value="Genomic_DNA"/>
</dbReference>
<dbReference type="Pfam" id="PF00078">
    <property type="entry name" value="RVT_1"/>
    <property type="match status" value="1"/>
</dbReference>
<dbReference type="AlphaFoldDB" id="I7BCK2"/>
<evidence type="ECO:0000259" key="4">
    <source>
        <dbReference type="PROSITE" id="PS50878"/>
    </source>
</evidence>
<evidence type="ECO:0000256" key="1">
    <source>
        <dbReference type="PROSITE-ProRule" id="PRU00042"/>
    </source>
</evidence>
<dbReference type="SUPFAM" id="SSF56672">
    <property type="entry name" value="DNA/RNA polymerases"/>
    <property type="match status" value="1"/>
</dbReference>
<accession>I7BCK2</accession>
<sequence>MSEESRPKQTASKRGAAVEKTMMSGTYVCTLCGRSFEKSVGLSLHTNRMHPEAYNKLKEAKKPVLKKARWSEEEVFLLAQKEAELSFIGGIKFMNIELHKIFPERELEGIKGQRKNPTYKAQVVSLLAEIRESKANDSSSSSSSSSSCDSASLGISNWLEFLLALPKTSNQFQEGRLDRLISDALRGVDVLENLDAYLLEVFAKPMAQNPCPKPPPPAKNSRERRDREYSRVQNFYKKNRSACINSILDGNTRSQNVIPGLTKFWTETFEKNSPPDDEAPDQFVADEPRDMYKWITFYEMSQDYLDSSTAPGVDGFSAKQLRSMSPRVLNKILNLLLLSENLPNSFKMHKTVLIPKIDDPKSPGDFRPITISPVLARLLNKILAARLSKLVPISQRQKAFLPVDGCGENIFLLDYILRSSKKSSKSVAMAVLDVKKAFDSVSHHSILRALNEAKCPINFINFVRNSYDGCTTKLTCGGTSFPDSVRMNRGVKQGDPLSPVLFNLIIDSAIRKLPDSIGYVIRDGLKINCLAYADDLILVASSRAGLKTLLNIVAEHLSLRGLDLNAAKCHGLSIIASGKAKTTYVSAADSLDLDGQPIKNLGVLDTWTYLGIPFSHLGRAEKVSPDLTNLLNKLQKAPLKLQQKLYAVRNFVIPRALHGLILSKTNLKELNTLDRAIRVFLRTLLYLPKDTPLGFFHSPIKSGGLGITCFRTSVLKCRLQRIARMRSSCDGVIQAVAESDIFADEYAKLRDLIRINGNVLDTTESIKRYWAQRLHSSVDGKTLAYMDYFPQGNLWMSEDKVSQRSYVFADCVKLRINAIPTRVRVSRGRPNKEMCCRAKCFDSQRMPAFESLNHITQVCPRTHGSRIQRHDKIAKFLFKNLNNCPSRSVLYEPHFVTVDGLRKPDIIIYDDSHMVVLDVQVVSDSANLEKEFECKAKKYANDVALRSAMLIKYPFIKSFSFVAATYNNRGLIAKSSVQVLRQLGLSPRSIMVSILICLEGTLETWRIFNQSTMNAH</sequence>
<dbReference type="InterPro" id="IPR043128">
    <property type="entry name" value="Rev_trsase/Diguanyl_cyclase"/>
</dbReference>
<organism evidence="5">
    <name type="scientific">Lepidurus couesii</name>
    <dbReference type="NCBI Taxonomy" id="63726"/>
    <lineage>
        <taxon>Eukaryota</taxon>
        <taxon>Metazoa</taxon>
        <taxon>Ecdysozoa</taxon>
        <taxon>Arthropoda</taxon>
        <taxon>Crustacea</taxon>
        <taxon>Branchiopoda</taxon>
        <taxon>Notostraca</taxon>
        <taxon>Triopsidae</taxon>
        <taxon>Lepidurus</taxon>
    </lineage>
</organism>
<proteinExistence type="predicted"/>
<keyword evidence="1" id="KW-0479">Metal-binding</keyword>
<dbReference type="PROSITE" id="PS50878">
    <property type="entry name" value="RT_POL"/>
    <property type="match status" value="1"/>
</dbReference>
<dbReference type="GO" id="GO:0071897">
    <property type="term" value="P:DNA biosynthetic process"/>
    <property type="evidence" value="ECO:0007669"/>
    <property type="project" value="UniProtKB-ARBA"/>
</dbReference>
<dbReference type="InterPro" id="IPR000477">
    <property type="entry name" value="RT_dom"/>
</dbReference>
<dbReference type="GO" id="GO:0008270">
    <property type="term" value="F:zinc ion binding"/>
    <property type="evidence" value="ECO:0007669"/>
    <property type="project" value="UniProtKB-KW"/>
</dbReference>
<dbReference type="PROSITE" id="PS50157">
    <property type="entry name" value="ZINC_FINGER_C2H2_2"/>
    <property type="match status" value="1"/>
</dbReference>
<feature type="domain" description="Reverse transcriptase" evidence="4">
    <location>
        <begin position="335"/>
        <end position="614"/>
    </location>
</feature>
<evidence type="ECO:0000313" key="5">
    <source>
        <dbReference type="EMBL" id="AFO19997.1"/>
    </source>
</evidence>
<keyword evidence="1" id="KW-0862">Zinc</keyword>
<dbReference type="InterPro" id="IPR013087">
    <property type="entry name" value="Znf_C2H2_type"/>
</dbReference>
<dbReference type="InterPro" id="IPR043502">
    <property type="entry name" value="DNA/RNA_pol_sf"/>
</dbReference>
<dbReference type="PANTHER" id="PTHR19446">
    <property type="entry name" value="REVERSE TRANSCRIPTASES"/>
    <property type="match status" value="1"/>
</dbReference>
<dbReference type="CDD" id="cd01650">
    <property type="entry name" value="RT_nLTR_like"/>
    <property type="match status" value="1"/>
</dbReference>
<keyword evidence="1" id="KW-0863">Zinc-finger</keyword>
<dbReference type="PROSITE" id="PS00028">
    <property type="entry name" value="ZINC_FINGER_C2H2_1"/>
    <property type="match status" value="1"/>
</dbReference>
<feature type="domain" description="C2H2-type" evidence="3">
    <location>
        <begin position="27"/>
        <end position="50"/>
    </location>
</feature>
<name>I7BCK2_9CRUS</name>